<dbReference type="EMBL" id="BLAL01000080">
    <property type="protein sequence ID" value="GES84468.1"/>
    <property type="molecule type" value="Genomic_DNA"/>
</dbReference>
<comment type="caution">
    <text evidence="1">The sequence shown here is derived from an EMBL/GenBank/DDBJ whole genome shotgun (WGS) entry which is preliminary data.</text>
</comment>
<evidence type="ECO:0000313" key="1">
    <source>
        <dbReference type="EMBL" id="GES84468.1"/>
    </source>
</evidence>
<accession>A0A8H3QLU2</accession>
<organism evidence="1 2">
    <name type="scientific">Rhizophagus clarus</name>
    <dbReference type="NCBI Taxonomy" id="94130"/>
    <lineage>
        <taxon>Eukaryota</taxon>
        <taxon>Fungi</taxon>
        <taxon>Fungi incertae sedis</taxon>
        <taxon>Mucoromycota</taxon>
        <taxon>Glomeromycotina</taxon>
        <taxon>Glomeromycetes</taxon>
        <taxon>Glomerales</taxon>
        <taxon>Glomeraceae</taxon>
        <taxon>Rhizophagus</taxon>
    </lineage>
</organism>
<protein>
    <submittedName>
        <fullName evidence="1">Uncharacterized protein</fullName>
    </submittedName>
</protein>
<gene>
    <name evidence="1" type="ORF">RCL2_001158400</name>
</gene>
<reference evidence="1" key="1">
    <citation type="submission" date="2019-10" db="EMBL/GenBank/DDBJ databases">
        <title>Conservation and host-specific expression of non-tandemly repeated heterogenous ribosome RNA gene in arbuscular mycorrhizal fungi.</title>
        <authorList>
            <person name="Maeda T."/>
            <person name="Kobayashi Y."/>
            <person name="Nakagawa T."/>
            <person name="Ezawa T."/>
            <person name="Yamaguchi K."/>
            <person name="Bino T."/>
            <person name="Nishimoto Y."/>
            <person name="Shigenobu S."/>
            <person name="Kawaguchi M."/>
        </authorList>
    </citation>
    <scope>NUCLEOTIDE SEQUENCE</scope>
    <source>
        <strain evidence="1">HR1</strain>
    </source>
</reference>
<evidence type="ECO:0000313" key="2">
    <source>
        <dbReference type="Proteomes" id="UP000615446"/>
    </source>
</evidence>
<proteinExistence type="predicted"/>
<dbReference type="SUPFAM" id="SSF52540">
    <property type="entry name" value="P-loop containing nucleoside triphosphate hydrolases"/>
    <property type="match status" value="1"/>
</dbReference>
<name>A0A8H3QLU2_9GLOM</name>
<dbReference type="InterPro" id="IPR027417">
    <property type="entry name" value="P-loop_NTPase"/>
</dbReference>
<dbReference type="SUPFAM" id="SSF55464">
    <property type="entry name" value="Origin of replication-binding domain, RBD-like"/>
    <property type="match status" value="1"/>
</dbReference>
<dbReference type="OrthoDB" id="2303713at2759"/>
<dbReference type="AlphaFoldDB" id="A0A8H3QLU2"/>
<dbReference type="Gene3D" id="3.40.1310.20">
    <property type="match status" value="1"/>
</dbReference>
<sequence>MPAVCLVNLRSKLSNRCNAITIVGVSIAQEHHEGSELHLHALVKIDKKPDMNVRNFNVAKKYVRKEWKENIQQAKWDGNLIEDWPQDMNNAGRNKRKQQFEDDDIHDAVKRSKMADEFLQEVNVVKPAALASNFNNLRAYANWVLPAQAALIYRCDFNLREQRLPKEVKWWVDNCFNSSAGRLNYKSLVLGKQKDWSTRKAYQGIGTTLKICCIVKFVTSKFAITEKGIAVANQTDALSLLDDCDTDEEKRNYLRFLISPPEQPAIEHPTKKLRIEQGWKSYKASDARSVELPSQIFDMLKSNKFVPESRMKYYDIFLNLNAGQSIILPNLGQEPKHFAIGYQGRRVFVTEQMINIWGKISADKGRSIKHVLSSPMGVGKSYISYFLASKAYASGWITLYIADASELILDLSVQAGEVICKYFLAMNKDILSATELKEIVRHADVNQPAHVVAKNILNFLKTSDHQSLLIIDEHGALFEYDPPVPKKLSLLSPLMNINYWAQHHKLARVVFTGTAHAKYEREHMINGTKQECLIFVGPLESNIFDELLELHPALNELSIKKEVKRITNCVPCELVHLVDYIDKGKYTIIDTDIDDFLQALKKFEEERVDEILGSAQQYYKVLQPFEKNRYYQCLTRMFLPSLPTVQFDLEFLDLGLIYQYEEKRELDGLQFEVALFNQLVSGYNSTKQLKATDLANRNRNTIMLQFND</sequence>
<dbReference type="Proteomes" id="UP000615446">
    <property type="component" value="Unassembled WGS sequence"/>
</dbReference>